<feature type="region of interest" description="Disordered" evidence="10">
    <location>
        <begin position="699"/>
        <end position="744"/>
    </location>
</feature>
<dbReference type="CDD" id="cd16927">
    <property type="entry name" value="HATPase_Hsp90-like"/>
    <property type="match status" value="1"/>
</dbReference>
<evidence type="ECO:0000256" key="9">
    <source>
        <dbReference type="PIRSR" id="PIRSR002583-1"/>
    </source>
</evidence>
<evidence type="ECO:0000259" key="11">
    <source>
        <dbReference type="SMART" id="SM00387"/>
    </source>
</evidence>
<dbReference type="GO" id="GO:0005524">
    <property type="term" value="F:ATP binding"/>
    <property type="evidence" value="ECO:0000318"/>
    <property type="project" value="GO_Central"/>
</dbReference>
<dbReference type="GO" id="GO:0016887">
    <property type="term" value="F:ATP hydrolysis activity"/>
    <property type="evidence" value="ECO:0000318"/>
    <property type="project" value="GO_Central"/>
</dbReference>
<dbReference type="FunFam" id="3.30.230.80:FF:000003">
    <property type="entry name" value="endoplasmin isoform X1"/>
    <property type="match status" value="1"/>
</dbReference>
<dbReference type="SUPFAM" id="SSF55874">
    <property type="entry name" value="ATPase domain of HSP90 chaperone/DNA topoisomerase II/histidine kinase"/>
    <property type="match status" value="1"/>
</dbReference>
<keyword evidence="3" id="KW-0732">Signal</keyword>
<dbReference type="InterPro" id="IPR020568">
    <property type="entry name" value="Ribosomal_Su5_D2-typ_SF"/>
</dbReference>
<dbReference type="PIRSF" id="PIRSF002583">
    <property type="entry name" value="Hsp90"/>
    <property type="match status" value="1"/>
</dbReference>
<evidence type="ECO:0000256" key="10">
    <source>
        <dbReference type="SAM" id="MobiDB-lite"/>
    </source>
</evidence>
<dbReference type="PRINTS" id="PR00775">
    <property type="entry name" value="HEATSHOCK90"/>
</dbReference>
<dbReference type="NCBIfam" id="NF003555">
    <property type="entry name" value="PRK05218.1"/>
    <property type="match status" value="1"/>
</dbReference>
<dbReference type="RefSeq" id="XP_001746031.1">
    <property type="nucleotide sequence ID" value="XM_001745979.1"/>
</dbReference>
<dbReference type="AlphaFoldDB" id="A9V000"/>
<feature type="binding site" evidence="9">
    <location>
        <position position="108"/>
    </location>
    <ligand>
        <name>ATP</name>
        <dbReference type="ChEBI" id="CHEBI:30616"/>
    </ligand>
</feature>
<feature type="binding site" evidence="9">
    <location>
        <begin position="130"/>
        <end position="135"/>
    </location>
    <ligand>
        <name>ATP</name>
        <dbReference type="ChEBI" id="CHEBI:30616"/>
    </ligand>
</feature>
<protein>
    <recommendedName>
        <fullName evidence="11">Histidine kinase/HSP90-like ATPase domain-containing protein</fullName>
    </recommendedName>
</protein>
<dbReference type="InterPro" id="IPR003594">
    <property type="entry name" value="HATPase_dom"/>
</dbReference>
<dbReference type="Pfam" id="PF13589">
    <property type="entry name" value="HATPase_c_3"/>
    <property type="match status" value="1"/>
</dbReference>
<feature type="binding site" evidence="9">
    <location>
        <position position="47"/>
    </location>
    <ligand>
        <name>ATP</name>
        <dbReference type="ChEBI" id="CHEBI:30616"/>
    </ligand>
</feature>
<dbReference type="Gene3D" id="3.30.230.80">
    <property type="match status" value="1"/>
</dbReference>
<feature type="binding site" evidence="9">
    <location>
        <position position="182"/>
    </location>
    <ligand>
        <name>ATP</name>
        <dbReference type="ChEBI" id="CHEBI:30616"/>
    </ligand>
</feature>
<dbReference type="GO" id="GO:0005783">
    <property type="term" value="C:endoplasmic reticulum"/>
    <property type="evidence" value="ECO:0000318"/>
    <property type="project" value="GO_Central"/>
</dbReference>
<dbReference type="InterPro" id="IPR001404">
    <property type="entry name" value="Hsp90_fam"/>
</dbReference>
<feature type="binding site" evidence="9">
    <location>
        <position position="89"/>
    </location>
    <ligand>
        <name>ATP</name>
        <dbReference type="ChEBI" id="CHEBI:30616"/>
    </ligand>
</feature>
<evidence type="ECO:0000313" key="13">
    <source>
        <dbReference type="Proteomes" id="UP000001357"/>
    </source>
</evidence>
<dbReference type="KEGG" id="mbr:MONBRDRAFT_21523"/>
<dbReference type="GO" id="GO:0005788">
    <property type="term" value="C:endoplasmic reticulum lumen"/>
    <property type="evidence" value="ECO:0007669"/>
    <property type="project" value="UniProtKB-SubCell"/>
</dbReference>
<dbReference type="FunFam" id="3.40.50.11260:FF:000003">
    <property type="entry name" value="Heat shock protein 90"/>
    <property type="match status" value="1"/>
</dbReference>
<evidence type="ECO:0000256" key="1">
    <source>
        <dbReference type="ARBA" id="ARBA00004319"/>
    </source>
</evidence>
<dbReference type="Pfam" id="PF00183">
    <property type="entry name" value="HSP90"/>
    <property type="match status" value="1"/>
</dbReference>
<dbReference type="Gene3D" id="3.40.50.11260">
    <property type="match status" value="1"/>
</dbReference>
<dbReference type="HAMAP" id="MF_00505">
    <property type="entry name" value="HSP90"/>
    <property type="match status" value="1"/>
</dbReference>
<evidence type="ECO:0000256" key="8">
    <source>
        <dbReference type="ARBA" id="ARBA00023186"/>
    </source>
</evidence>
<keyword evidence="8" id="KW-0143">Chaperone</keyword>
<feature type="binding site" evidence="9">
    <location>
        <position position="392"/>
    </location>
    <ligand>
        <name>ATP</name>
        <dbReference type="ChEBI" id="CHEBI:30616"/>
    </ligand>
</feature>
<evidence type="ECO:0000256" key="4">
    <source>
        <dbReference type="ARBA" id="ARBA00022741"/>
    </source>
</evidence>
<feature type="binding site" evidence="9">
    <location>
        <position position="94"/>
    </location>
    <ligand>
        <name>ATP</name>
        <dbReference type="ChEBI" id="CHEBI:30616"/>
    </ligand>
</feature>
<dbReference type="GO" id="GO:0140662">
    <property type="term" value="F:ATP-dependent protein folding chaperone"/>
    <property type="evidence" value="ECO:0007669"/>
    <property type="project" value="InterPro"/>
</dbReference>
<evidence type="ECO:0000256" key="2">
    <source>
        <dbReference type="ARBA" id="ARBA00008239"/>
    </source>
</evidence>
<organism evidence="12 13">
    <name type="scientific">Monosiga brevicollis</name>
    <name type="common">Choanoflagellate</name>
    <dbReference type="NCBI Taxonomy" id="81824"/>
    <lineage>
        <taxon>Eukaryota</taxon>
        <taxon>Choanoflagellata</taxon>
        <taxon>Craspedida</taxon>
        <taxon>Salpingoecidae</taxon>
        <taxon>Monosiga</taxon>
    </lineage>
</organism>
<dbReference type="eggNOG" id="KOG0020">
    <property type="taxonomic scope" value="Eukaryota"/>
</dbReference>
<dbReference type="GO" id="GO:0051082">
    <property type="term" value="F:unfolded protein binding"/>
    <property type="evidence" value="ECO:0000318"/>
    <property type="project" value="GO_Central"/>
</dbReference>
<dbReference type="SUPFAM" id="SSF110942">
    <property type="entry name" value="HSP90 C-terminal domain"/>
    <property type="match status" value="1"/>
</dbReference>
<dbReference type="FunCoup" id="A9V000">
    <property type="interactions" value="1034"/>
</dbReference>
<accession>A9V000</accession>
<comment type="subcellular location">
    <subcellularLocation>
        <location evidence="1">Endoplasmic reticulum lumen</location>
    </subcellularLocation>
</comment>
<keyword evidence="6 9" id="KW-0067">ATP-binding</keyword>
<reference evidence="12 13" key="1">
    <citation type="journal article" date="2008" name="Nature">
        <title>The genome of the choanoflagellate Monosiga brevicollis and the origin of metazoans.</title>
        <authorList>
            <consortium name="JGI Sequencing"/>
            <person name="King N."/>
            <person name="Westbrook M.J."/>
            <person name="Young S.L."/>
            <person name="Kuo A."/>
            <person name="Abedin M."/>
            <person name="Chapman J."/>
            <person name="Fairclough S."/>
            <person name="Hellsten U."/>
            <person name="Isogai Y."/>
            <person name="Letunic I."/>
            <person name="Marr M."/>
            <person name="Pincus D."/>
            <person name="Putnam N."/>
            <person name="Rokas A."/>
            <person name="Wright K.J."/>
            <person name="Zuzow R."/>
            <person name="Dirks W."/>
            <person name="Good M."/>
            <person name="Goodstein D."/>
            <person name="Lemons D."/>
            <person name="Li W."/>
            <person name="Lyons J.B."/>
            <person name="Morris A."/>
            <person name="Nichols S."/>
            <person name="Richter D.J."/>
            <person name="Salamov A."/>
            <person name="Bork P."/>
            <person name="Lim W.A."/>
            <person name="Manning G."/>
            <person name="Miller W.T."/>
            <person name="McGinnis W."/>
            <person name="Shapiro H."/>
            <person name="Tjian R."/>
            <person name="Grigoriev I.V."/>
            <person name="Rokhsar D."/>
        </authorList>
    </citation>
    <scope>NUCLEOTIDE SEQUENCE [LARGE SCALE GENOMIC DNA]</scope>
    <source>
        <strain evidence="13">MX1 / ATCC 50154</strain>
    </source>
</reference>
<dbReference type="SUPFAM" id="SSF54211">
    <property type="entry name" value="Ribosomal protein S5 domain 2-like"/>
    <property type="match status" value="1"/>
</dbReference>
<dbReference type="FunFam" id="1.20.120.790:FF:000003">
    <property type="entry name" value="Heat shock protein 90"/>
    <property type="match status" value="1"/>
</dbReference>
<dbReference type="OMA" id="YMLQETS"/>
<dbReference type="Gene3D" id="3.30.565.10">
    <property type="entry name" value="Histidine kinase-like ATPase, C-terminal domain"/>
    <property type="match status" value="1"/>
</dbReference>
<dbReference type="GO" id="GO:0006457">
    <property type="term" value="P:protein folding"/>
    <property type="evidence" value="ECO:0000318"/>
    <property type="project" value="GO_Central"/>
</dbReference>
<dbReference type="InterPro" id="IPR019805">
    <property type="entry name" value="Heat_shock_protein_90_CS"/>
</dbReference>
<dbReference type="InterPro" id="IPR036890">
    <property type="entry name" value="HATPase_C_sf"/>
</dbReference>
<feature type="binding site" evidence="9">
    <location>
        <position position="43"/>
    </location>
    <ligand>
        <name>ATP</name>
        <dbReference type="ChEBI" id="CHEBI:30616"/>
    </ligand>
</feature>
<evidence type="ECO:0000256" key="5">
    <source>
        <dbReference type="ARBA" id="ARBA00022824"/>
    </source>
</evidence>
<name>A9V000_MONBE</name>
<gene>
    <name evidence="12" type="ORF">MONBRDRAFT_21523</name>
</gene>
<dbReference type="InterPro" id="IPR020575">
    <property type="entry name" value="Hsp90_N"/>
</dbReference>
<evidence type="ECO:0000256" key="3">
    <source>
        <dbReference type="ARBA" id="ARBA00022729"/>
    </source>
</evidence>
<evidence type="ECO:0000313" key="12">
    <source>
        <dbReference type="EMBL" id="EDQ88926.1"/>
    </source>
</evidence>
<dbReference type="InterPro" id="IPR037196">
    <property type="entry name" value="HSP90_C"/>
</dbReference>
<evidence type="ECO:0000256" key="6">
    <source>
        <dbReference type="ARBA" id="ARBA00022840"/>
    </source>
</evidence>
<dbReference type="PROSITE" id="PS00298">
    <property type="entry name" value="HSP90"/>
    <property type="match status" value="1"/>
</dbReference>
<dbReference type="SMART" id="SM00387">
    <property type="entry name" value="HATPase_c"/>
    <property type="match status" value="1"/>
</dbReference>
<feature type="compositionally biased region" description="Acidic residues" evidence="10">
    <location>
        <begin position="706"/>
        <end position="737"/>
    </location>
</feature>
<dbReference type="STRING" id="81824.A9V000"/>
<dbReference type="GO" id="GO:0048471">
    <property type="term" value="C:perinuclear region of cytoplasm"/>
    <property type="evidence" value="ECO:0000318"/>
    <property type="project" value="GO_Central"/>
</dbReference>
<proteinExistence type="inferred from homology"/>
<comment type="similarity">
    <text evidence="2">Belongs to the heat shock protein 90 family.</text>
</comment>
<dbReference type="GeneID" id="5891426"/>
<dbReference type="FunFam" id="3.30.565.10:FF:000005">
    <property type="entry name" value="Heat shock protein 90"/>
    <property type="match status" value="1"/>
</dbReference>
<dbReference type="GO" id="GO:0036503">
    <property type="term" value="P:ERAD pathway"/>
    <property type="evidence" value="ECO:0000318"/>
    <property type="project" value="GO_Central"/>
</dbReference>
<dbReference type="Proteomes" id="UP000001357">
    <property type="component" value="Unassembled WGS sequence"/>
</dbReference>
<feature type="region of interest" description="Disordered" evidence="10">
    <location>
        <begin position="239"/>
        <end position="267"/>
    </location>
</feature>
<feature type="domain" description="Histidine kinase/HSP90-like ATPase" evidence="11">
    <location>
        <begin position="36"/>
        <end position="192"/>
    </location>
</feature>
<dbReference type="Gene3D" id="1.20.120.790">
    <property type="entry name" value="Heat shock protein 90, C-terminal domain"/>
    <property type="match status" value="1"/>
</dbReference>
<keyword evidence="7" id="KW-0325">Glycoprotein</keyword>
<keyword evidence="13" id="KW-1185">Reference proteome</keyword>
<keyword evidence="5" id="KW-0256">Endoplasmic reticulum</keyword>
<evidence type="ECO:0000256" key="7">
    <source>
        <dbReference type="ARBA" id="ARBA00023180"/>
    </source>
</evidence>
<feature type="binding site" evidence="9">
    <location>
        <begin position="109"/>
        <end position="110"/>
    </location>
    <ligand>
        <name>ATP</name>
        <dbReference type="ChEBI" id="CHEBI:30616"/>
    </ligand>
</feature>
<keyword evidence="4 9" id="KW-0547">Nucleotide-binding</keyword>
<dbReference type="PANTHER" id="PTHR11528">
    <property type="entry name" value="HEAT SHOCK PROTEIN 90 FAMILY MEMBER"/>
    <property type="match status" value="1"/>
</dbReference>
<sequence length="744" mass="84737">MSADESKILADKADKFEFQAEVSRMMKLIIHSLYKNKDIFLREIISNASDALDKIRLLSLTDKSVLGDLEDLHIKIHVDKENKVLHITDTGIGMTREDLTKNLGTIAKSGTSEFLAKVAEGGDTGNLIGQFGVGFYSAFLVADTVVVTSKHNDDKQHIWTSDASSFSIVEDPREDEQLGRGTRISLYLKDEAAEFLEENTVRDLIKKYSEFINFDIYLYTSKTVEVDPAELEAEAEEAEAELEDDEADSEDDIVEEEDEEVDDEENVAVETTKTVWDWEIINANKPIWTRNSKDIEEEEYNNFYKAFSKDGKDPLGHIHFTAEGEVTFRSILYIPSAAPPGFYQDYGKGKGSIKMYVRRVFITDEFEDMMPKYLNFLRGVVDSDDLPLNVSRETLQQHKLLKVIRKKLVRKALEMFKKLDDETYAKFWAEFGTSIKLGLIEDYANRTRLAKLLRFESSHDAEKQTSLEDYIERMKKGQDKIFFIAAGSRQEAETSPFVERLLKRGYEVLYFTQPIDEYAIQNLPDFEEKKFQNVAKEGLELDGDSETAKARKEELDEQFAPLTKFLGEALKEDIEKAVVSDRLSESPCALVASQFGMSGNMERIMRAQAYSKGDEASNFYMSQKKTLEINPRHPLIKNLLERAALEENKEEGETVDSTLMNTAQVLLDTARLRSGYMLPDSVAFAERIERMLRANTGVDLDAKVEEEPELPVEEAESDEAEVEEDDEEEVDIEGDVEGETHDEL</sequence>
<dbReference type="InParanoid" id="A9V000"/>
<dbReference type="EMBL" id="CH991552">
    <property type="protein sequence ID" value="EDQ88926.1"/>
    <property type="molecule type" value="Genomic_DNA"/>
</dbReference>
<feature type="binding site" evidence="9">
    <location>
        <position position="102"/>
    </location>
    <ligand>
        <name>ATP</name>
        <dbReference type="ChEBI" id="CHEBI:30616"/>
    </ligand>
</feature>